<proteinExistence type="predicted"/>
<name>A0A8S1JWR8_9CILI</name>
<keyword evidence="1" id="KW-0175">Coiled coil</keyword>
<protein>
    <submittedName>
        <fullName evidence="2">Uncharacterized protein</fullName>
    </submittedName>
</protein>
<dbReference type="Proteomes" id="UP000692954">
    <property type="component" value="Unassembled WGS sequence"/>
</dbReference>
<reference evidence="2" key="1">
    <citation type="submission" date="2021-01" db="EMBL/GenBank/DDBJ databases">
        <authorList>
            <consortium name="Genoscope - CEA"/>
            <person name="William W."/>
        </authorList>
    </citation>
    <scope>NUCLEOTIDE SEQUENCE</scope>
</reference>
<gene>
    <name evidence="2" type="ORF">PSON_ATCC_30995.1.T0020021</name>
</gene>
<comment type="caution">
    <text evidence="2">The sequence shown here is derived from an EMBL/GenBank/DDBJ whole genome shotgun (WGS) entry which is preliminary data.</text>
</comment>
<dbReference type="AlphaFoldDB" id="A0A8S1JWR8"/>
<accession>A0A8S1JWR8</accession>
<evidence type="ECO:0000313" key="3">
    <source>
        <dbReference type="Proteomes" id="UP000692954"/>
    </source>
</evidence>
<evidence type="ECO:0000256" key="1">
    <source>
        <dbReference type="SAM" id="Coils"/>
    </source>
</evidence>
<evidence type="ECO:0000313" key="2">
    <source>
        <dbReference type="EMBL" id="CAD8046697.1"/>
    </source>
</evidence>
<sequence>MRLSQPPTITQQTFSFGQANSFIQRTQQTQPIIRVNQPCFRVYTQPMQNKRQSKSPFQRGYDTQEENRTLKMYIQQMEQTLINLQQNNKRLMLQQQLKENSHQRDEIQKLKIEISTELAERAYLEKVCQKL</sequence>
<organism evidence="2 3">
    <name type="scientific">Paramecium sonneborni</name>
    <dbReference type="NCBI Taxonomy" id="65129"/>
    <lineage>
        <taxon>Eukaryota</taxon>
        <taxon>Sar</taxon>
        <taxon>Alveolata</taxon>
        <taxon>Ciliophora</taxon>
        <taxon>Intramacronucleata</taxon>
        <taxon>Oligohymenophorea</taxon>
        <taxon>Peniculida</taxon>
        <taxon>Parameciidae</taxon>
        <taxon>Paramecium</taxon>
    </lineage>
</organism>
<keyword evidence="3" id="KW-1185">Reference proteome</keyword>
<dbReference type="EMBL" id="CAJJDN010000002">
    <property type="protein sequence ID" value="CAD8046697.1"/>
    <property type="molecule type" value="Genomic_DNA"/>
</dbReference>
<feature type="coiled-coil region" evidence="1">
    <location>
        <begin position="67"/>
        <end position="113"/>
    </location>
</feature>
<dbReference type="OrthoDB" id="290964at2759"/>